<dbReference type="SUPFAM" id="SSF69318">
    <property type="entry name" value="Integrin alpha N-terminal domain"/>
    <property type="match status" value="1"/>
</dbReference>
<name>A0A1E7JX44_9ACTN</name>
<dbReference type="Gene3D" id="2.130.10.130">
    <property type="entry name" value="Integrin alpha, N-terminal"/>
    <property type="match status" value="3"/>
</dbReference>
<evidence type="ECO:0000313" key="6">
    <source>
        <dbReference type="EMBL" id="OEU96204.1"/>
    </source>
</evidence>
<evidence type="ECO:0000313" key="7">
    <source>
        <dbReference type="Proteomes" id="UP000176101"/>
    </source>
</evidence>
<proteinExistence type="predicted"/>
<dbReference type="PANTHER" id="PTHR23221">
    <property type="entry name" value="GLYCOSYLPHOSPHATIDYLINOSITOL PHOSPHOLIPASE D"/>
    <property type="match status" value="1"/>
</dbReference>
<organism evidence="6 7">
    <name type="scientific">Streptomyces oceani</name>
    <dbReference type="NCBI Taxonomy" id="1075402"/>
    <lineage>
        <taxon>Bacteria</taxon>
        <taxon>Bacillati</taxon>
        <taxon>Actinomycetota</taxon>
        <taxon>Actinomycetes</taxon>
        <taxon>Kitasatosporales</taxon>
        <taxon>Streptomycetaceae</taxon>
        <taxon>Streptomyces</taxon>
    </lineage>
</organism>
<accession>A0A1E7JX44</accession>
<dbReference type="InterPro" id="IPR013517">
    <property type="entry name" value="FG-GAP"/>
</dbReference>
<evidence type="ECO:0000256" key="3">
    <source>
        <dbReference type="ARBA" id="ARBA00022801"/>
    </source>
</evidence>
<evidence type="ECO:0000256" key="4">
    <source>
        <dbReference type="ARBA" id="ARBA00023180"/>
    </source>
</evidence>
<protein>
    <recommendedName>
        <fullName evidence="8">Esterase</fullName>
    </recommendedName>
</protein>
<dbReference type="PANTHER" id="PTHR23221:SF7">
    <property type="entry name" value="PHOSPHATIDYLINOSITOL-GLYCAN-SPECIFIC PHOSPHOLIPASE D"/>
    <property type="match status" value="1"/>
</dbReference>
<comment type="caution">
    <text evidence="6">The sequence shown here is derived from an EMBL/GenBank/DDBJ whole genome shotgun (WGS) entry which is preliminary data.</text>
</comment>
<dbReference type="AlphaFoldDB" id="A0A1E7JX44"/>
<keyword evidence="2" id="KW-0677">Repeat</keyword>
<keyword evidence="3" id="KW-0378">Hydrolase</keyword>
<evidence type="ECO:0000256" key="2">
    <source>
        <dbReference type="ARBA" id="ARBA00022737"/>
    </source>
</evidence>
<evidence type="ECO:0008006" key="8">
    <source>
        <dbReference type="Google" id="ProtNLM"/>
    </source>
</evidence>
<dbReference type="InterPro" id="IPR028994">
    <property type="entry name" value="Integrin_alpha_N"/>
</dbReference>
<dbReference type="PROSITE" id="PS51470">
    <property type="entry name" value="FG_GAP"/>
    <property type="match status" value="1"/>
</dbReference>
<keyword evidence="7" id="KW-1185">Reference proteome</keyword>
<evidence type="ECO:0000256" key="5">
    <source>
        <dbReference type="SAM" id="MobiDB-lite"/>
    </source>
</evidence>
<feature type="region of interest" description="Disordered" evidence="5">
    <location>
        <begin position="295"/>
        <end position="317"/>
    </location>
</feature>
<dbReference type="InterPro" id="IPR013519">
    <property type="entry name" value="Int_alpha_beta-p"/>
</dbReference>
<feature type="region of interest" description="Disordered" evidence="5">
    <location>
        <begin position="1"/>
        <end position="59"/>
    </location>
</feature>
<dbReference type="SMART" id="SM00191">
    <property type="entry name" value="Int_alpha"/>
    <property type="match status" value="4"/>
</dbReference>
<gene>
    <name evidence="6" type="ORF">AN216_21850</name>
</gene>
<evidence type="ECO:0000256" key="1">
    <source>
        <dbReference type="ARBA" id="ARBA00022729"/>
    </source>
</evidence>
<dbReference type="PATRIC" id="fig|1075402.3.peg.563"/>
<dbReference type="EMBL" id="LJGU01000147">
    <property type="protein sequence ID" value="OEU96204.1"/>
    <property type="molecule type" value="Genomic_DNA"/>
</dbReference>
<reference evidence="6 7" key="1">
    <citation type="journal article" date="2016" name="Front. Microbiol.">
        <title>Comparative Genomics Analysis of Streptomyces Species Reveals Their Adaptation to the Marine Environment and Their Diversity at the Genomic Level.</title>
        <authorList>
            <person name="Tian X."/>
            <person name="Zhang Z."/>
            <person name="Yang T."/>
            <person name="Chen M."/>
            <person name="Li J."/>
            <person name="Chen F."/>
            <person name="Yang J."/>
            <person name="Li W."/>
            <person name="Zhang B."/>
            <person name="Zhang Z."/>
            <person name="Wu J."/>
            <person name="Zhang C."/>
            <person name="Long L."/>
            <person name="Xiao J."/>
        </authorList>
    </citation>
    <scope>NUCLEOTIDE SEQUENCE [LARGE SCALE GENOMIC DNA]</scope>
    <source>
        <strain evidence="6 7">SCSIO 02100</strain>
    </source>
</reference>
<dbReference type="Proteomes" id="UP000176101">
    <property type="component" value="Unassembled WGS sequence"/>
</dbReference>
<dbReference type="STRING" id="1075402.AN216_21850"/>
<keyword evidence="1" id="KW-0732">Signal</keyword>
<feature type="compositionally biased region" description="Low complexity" evidence="5">
    <location>
        <begin position="9"/>
        <end position="26"/>
    </location>
</feature>
<dbReference type="GO" id="GO:0016787">
    <property type="term" value="F:hydrolase activity"/>
    <property type="evidence" value="ECO:0007669"/>
    <property type="project" value="UniProtKB-KW"/>
</dbReference>
<dbReference type="Pfam" id="PF01839">
    <property type="entry name" value="FG-GAP"/>
    <property type="match status" value="3"/>
</dbReference>
<sequence length="460" mass="46962">MAAAPVAWGAMGDSGAGTAADGGDSTVAKPVGIAPKADFNKDGHADLVSTAPKSEVSGESNAGYVAVTYGSADGTDPEQRQVISQQDEDVPGIAQANARFGAEAVARDLDGDGYTDLAVRVEKKNHDEYDGGAILMWGSDKGLHGGVYVNDGGNGDDLTGGDFNGDGKADLFLESGQQEGLALGPFSREGVPAKLGPAPEANDFTADTVAGDMTGDGKDDLVRFSRYENNAHPAQFYQGTEEGLRATDTRLPAGRTGALGDVDKDGYADLVMSPHPQNAASQPPNSVRVFYGSSSGPNVEEPGPVIDQDTEGVPGKKEQGDEFGEALDAGDVNGDGYADIAVGSPGETAQGRKAAGTMVLLRGGEGGLSGDGAQVVDQATPEVPGKHEAKDRFGDSTRMLDADNDGHADVAVGAPNENAGVGAAWVLRGGDEGVTTEARSFGPKNLGAPELRNLAQAFAR</sequence>
<keyword evidence="4" id="KW-0325">Glycoprotein</keyword>